<reference evidence="2" key="4">
    <citation type="submission" date="2019-03" db="UniProtKB">
        <authorList>
            <consortium name="EnsemblPlants"/>
        </authorList>
    </citation>
    <scope>IDENTIFICATION</scope>
</reference>
<dbReference type="EnsemblPlants" id="AET5Gv20862800.9">
    <property type="protein sequence ID" value="AET5Gv20862800.9"/>
    <property type="gene ID" value="AET5Gv20862800"/>
</dbReference>
<reference evidence="2" key="5">
    <citation type="journal article" date="2021" name="G3 (Bethesda)">
        <title>Aegilops tauschii genome assembly Aet v5.0 features greater sequence contiguity and improved annotation.</title>
        <authorList>
            <person name="Wang L."/>
            <person name="Zhu T."/>
            <person name="Rodriguez J.C."/>
            <person name="Deal K.R."/>
            <person name="Dubcovsky J."/>
            <person name="McGuire P.E."/>
            <person name="Lux T."/>
            <person name="Spannagl M."/>
            <person name="Mayer K.F.X."/>
            <person name="Baldrich P."/>
            <person name="Meyers B.C."/>
            <person name="Huo N."/>
            <person name="Gu Y.Q."/>
            <person name="Zhou H."/>
            <person name="Devos K.M."/>
            <person name="Bennetzen J.L."/>
            <person name="Unver T."/>
            <person name="Budak H."/>
            <person name="Gulick P.J."/>
            <person name="Galiba G."/>
            <person name="Kalapos B."/>
            <person name="Nelson D.R."/>
            <person name="Li P."/>
            <person name="You F.M."/>
            <person name="Luo M.C."/>
            <person name="Dvorak J."/>
        </authorList>
    </citation>
    <scope>NUCLEOTIDE SEQUENCE [LARGE SCALE GENOMIC DNA]</scope>
    <source>
        <strain evidence="2">cv. AL8/78</strain>
    </source>
</reference>
<reference evidence="2" key="3">
    <citation type="journal article" date="2017" name="Nature">
        <title>Genome sequence of the progenitor of the wheat D genome Aegilops tauschii.</title>
        <authorList>
            <person name="Luo M.C."/>
            <person name="Gu Y.Q."/>
            <person name="Puiu D."/>
            <person name="Wang H."/>
            <person name="Twardziok S.O."/>
            <person name="Deal K.R."/>
            <person name="Huo N."/>
            <person name="Zhu T."/>
            <person name="Wang L."/>
            <person name="Wang Y."/>
            <person name="McGuire P.E."/>
            <person name="Liu S."/>
            <person name="Long H."/>
            <person name="Ramasamy R.K."/>
            <person name="Rodriguez J.C."/>
            <person name="Van S.L."/>
            <person name="Yuan L."/>
            <person name="Wang Z."/>
            <person name="Xia Z."/>
            <person name="Xiao L."/>
            <person name="Anderson O.D."/>
            <person name="Ouyang S."/>
            <person name="Liang Y."/>
            <person name="Zimin A.V."/>
            <person name="Pertea G."/>
            <person name="Qi P."/>
            <person name="Bennetzen J.L."/>
            <person name="Dai X."/>
            <person name="Dawson M.W."/>
            <person name="Muller H.G."/>
            <person name="Kugler K."/>
            <person name="Rivarola-Duarte L."/>
            <person name="Spannagl M."/>
            <person name="Mayer K.F.X."/>
            <person name="Lu F.H."/>
            <person name="Bevan M.W."/>
            <person name="Leroy P."/>
            <person name="Li P."/>
            <person name="You F.M."/>
            <person name="Sun Q."/>
            <person name="Liu Z."/>
            <person name="Lyons E."/>
            <person name="Wicker T."/>
            <person name="Salzberg S.L."/>
            <person name="Devos K.M."/>
            <person name="Dvorak J."/>
        </authorList>
    </citation>
    <scope>NUCLEOTIDE SEQUENCE [LARGE SCALE GENOMIC DNA]</scope>
    <source>
        <strain evidence="2">cv. AL8/78</strain>
    </source>
</reference>
<sequence length="133" mass="14779">MSSRTCRAGAGVVVSATRSPGLGNAGNLREGSNLSKNWDLSRQIGDEHGVLIECRDVHKSFGDKHVLQGVSFKVSPCRSLYVFRLLTNCFGSVPIGHYFEPTIHYRVLRHLQRLPLKRTLYLSTDWSGPVCGH</sequence>
<dbReference type="PANTHER" id="PTHR43023:SF3">
    <property type="entry name" value="PROTEIN TRIGALACTOSYLDIACYLGLYCEROL 3, CHLOROPLASTIC"/>
    <property type="match status" value="1"/>
</dbReference>
<accession>A0A453LNR5</accession>
<reference evidence="3" key="1">
    <citation type="journal article" date="2014" name="Science">
        <title>Ancient hybridizations among the ancestral genomes of bread wheat.</title>
        <authorList>
            <consortium name="International Wheat Genome Sequencing Consortium,"/>
            <person name="Marcussen T."/>
            <person name="Sandve S.R."/>
            <person name="Heier L."/>
            <person name="Spannagl M."/>
            <person name="Pfeifer M."/>
            <person name="Jakobsen K.S."/>
            <person name="Wulff B.B."/>
            <person name="Steuernagel B."/>
            <person name="Mayer K.F."/>
            <person name="Olsen O.A."/>
        </authorList>
    </citation>
    <scope>NUCLEOTIDE SEQUENCE [LARGE SCALE GENOMIC DNA]</scope>
    <source>
        <strain evidence="3">cv. AL8/78</strain>
    </source>
</reference>
<protein>
    <submittedName>
        <fullName evidence="2">Uncharacterized protein</fullName>
    </submittedName>
</protein>
<keyword evidence="1" id="KW-0813">Transport</keyword>
<name>A0A453LNR5_AEGTS</name>
<dbReference type="PANTHER" id="PTHR43023">
    <property type="entry name" value="PROTEIN TRIGALACTOSYLDIACYLGLYCEROL 3, CHLOROPLASTIC"/>
    <property type="match status" value="1"/>
</dbReference>
<reference evidence="3" key="2">
    <citation type="journal article" date="2017" name="Nat. Plants">
        <title>The Aegilops tauschii genome reveals multiple impacts of transposons.</title>
        <authorList>
            <person name="Zhao G."/>
            <person name="Zou C."/>
            <person name="Li K."/>
            <person name="Wang K."/>
            <person name="Li T."/>
            <person name="Gao L."/>
            <person name="Zhang X."/>
            <person name="Wang H."/>
            <person name="Yang Z."/>
            <person name="Liu X."/>
            <person name="Jiang W."/>
            <person name="Mao L."/>
            <person name="Kong X."/>
            <person name="Jiao Y."/>
            <person name="Jia J."/>
        </authorList>
    </citation>
    <scope>NUCLEOTIDE SEQUENCE [LARGE SCALE GENOMIC DNA]</scope>
    <source>
        <strain evidence="3">cv. AL8/78</strain>
    </source>
</reference>
<keyword evidence="3" id="KW-1185">Reference proteome</keyword>
<dbReference type="Gramene" id="AET5Gv20862800.9">
    <property type="protein sequence ID" value="AET5Gv20862800.9"/>
    <property type="gene ID" value="AET5Gv20862800"/>
</dbReference>
<evidence type="ECO:0000313" key="3">
    <source>
        <dbReference type="Proteomes" id="UP000015105"/>
    </source>
</evidence>
<evidence type="ECO:0000313" key="2">
    <source>
        <dbReference type="EnsemblPlants" id="AET5Gv20862800.9"/>
    </source>
</evidence>
<dbReference type="Proteomes" id="UP000015105">
    <property type="component" value="Chromosome 5D"/>
</dbReference>
<organism evidence="2 3">
    <name type="scientific">Aegilops tauschii subsp. strangulata</name>
    <name type="common">Goatgrass</name>
    <dbReference type="NCBI Taxonomy" id="200361"/>
    <lineage>
        <taxon>Eukaryota</taxon>
        <taxon>Viridiplantae</taxon>
        <taxon>Streptophyta</taxon>
        <taxon>Embryophyta</taxon>
        <taxon>Tracheophyta</taxon>
        <taxon>Spermatophyta</taxon>
        <taxon>Magnoliopsida</taxon>
        <taxon>Liliopsida</taxon>
        <taxon>Poales</taxon>
        <taxon>Poaceae</taxon>
        <taxon>BOP clade</taxon>
        <taxon>Pooideae</taxon>
        <taxon>Triticodae</taxon>
        <taxon>Triticeae</taxon>
        <taxon>Triticinae</taxon>
        <taxon>Aegilops</taxon>
    </lineage>
</organism>
<proteinExistence type="predicted"/>
<dbReference type="AlphaFoldDB" id="A0A453LNR5"/>
<evidence type="ECO:0000256" key="1">
    <source>
        <dbReference type="ARBA" id="ARBA00022448"/>
    </source>
</evidence>